<dbReference type="PROSITE" id="PS50893">
    <property type="entry name" value="ABC_TRANSPORTER_2"/>
    <property type="match status" value="1"/>
</dbReference>
<dbReference type="GO" id="GO:0005524">
    <property type="term" value="F:ATP binding"/>
    <property type="evidence" value="ECO:0007669"/>
    <property type="project" value="UniProtKB-KW"/>
</dbReference>
<name>A0ABD5ZWG6_9EURY</name>
<dbReference type="InterPro" id="IPR050388">
    <property type="entry name" value="ABC_Ni/Peptide_Import"/>
</dbReference>
<evidence type="ECO:0000256" key="4">
    <source>
        <dbReference type="ARBA" id="ARBA00022741"/>
    </source>
</evidence>
<evidence type="ECO:0000256" key="1">
    <source>
        <dbReference type="ARBA" id="ARBA00004202"/>
    </source>
</evidence>
<dbReference type="AlphaFoldDB" id="A0ABD5ZWG6"/>
<evidence type="ECO:0000256" key="8">
    <source>
        <dbReference type="ARBA" id="ARBA00023136"/>
    </source>
</evidence>
<organism evidence="15 16">
    <name type="scientific">Haloplanus litoreus</name>
    <dbReference type="NCBI Taxonomy" id="767515"/>
    <lineage>
        <taxon>Archaea</taxon>
        <taxon>Methanobacteriati</taxon>
        <taxon>Methanobacteriota</taxon>
        <taxon>Stenosarchaea group</taxon>
        <taxon>Halobacteria</taxon>
        <taxon>Halobacteriales</taxon>
        <taxon>Haloferacaceae</taxon>
        <taxon>Haloplanus</taxon>
    </lineage>
</organism>
<dbReference type="Gene3D" id="3.40.50.300">
    <property type="entry name" value="P-loop containing nucleotide triphosphate hydrolases"/>
    <property type="match status" value="1"/>
</dbReference>
<evidence type="ECO:0000256" key="5">
    <source>
        <dbReference type="ARBA" id="ARBA00022840"/>
    </source>
</evidence>
<reference evidence="15 16" key="1">
    <citation type="journal article" date="2019" name="Int. J. Syst. Evol. Microbiol.">
        <title>The Global Catalogue of Microorganisms (GCM) 10K type strain sequencing project: providing services to taxonomists for standard genome sequencing and annotation.</title>
        <authorList>
            <consortium name="The Broad Institute Genomics Platform"/>
            <consortium name="The Broad Institute Genome Sequencing Center for Infectious Disease"/>
            <person name="Wu L."/>
            <person name="Ma J."/>
        </authorList>
    </citation>
    <scope>NUCLEOTIDE SEQUENCE [LARGE SCALE GENOMIC DNA]</scope>
    <source>
        <strain evidence="15 16">GX21</strain>
    </source>
</reference>
<keyword evidence="3" id="KW-1003">Cell membrane</keyword>
<dbReference type="PANTHER" id="PTHR43297">
    <property type="entry name" value="OLIGOPEPTIDE TRANSPORT ATP-BINDING PROTEIN APPD"/>
    <property type="match status" value="1"/>
</dbReference>
<dbReference type="GO" id="GO:0015413">
    <property type="term" value="F:ABC-type nickel transporter activity"/>
    <property type="evidence" value="ECO:0007669"/>
    <property type="project" value="UniProtKB-EC"/>
</dbReference>
<proteinExistence type="predicted"/>
<feature type="domain" description="ABC transporter" evidence="14">
    <location>
        <begin position="4"/>
        <end position="273"/>
    </location>
</feature>
<dbReference type="GeneID" id="96953067"/>
<dbReference type="CDD" id="cd03257">
    <property type="entry name" value="ABC_NikE_OppD_transporters"/>
    <property type="match status" value="1"/>
</dbReference>
<dbReference type="EMBL" id="JBHTAT010000001">
    <property type="protein sequence ID" value="MFC7254745.1"/>
    <property type="molecule type" value="Genomic_DNA"/>
</dbReference>
<evidence type="ECO:0000256" key="3">
    <source>
        <dbReference type="ARBA" id="ARBA00022475"/>
    </source>
</evidence>
<keyword evidence="5 15" id="KW-0067">ATP-binding</keyword>
<sequence>MTLLDIENLRVTFPVDGGPDVRAVDGVDLSVETGEIHGLVGESGSGKSVTARSIMRLLDGARVESDRFEYRGEDLYAKSEAEMRSIRGDDVGMVFQDSLSALNPVMTVGEQIAEVVRHHGDVDESAGLLSELRRKYVTGTSEDAPSWRRAVDLLETVGIPDPASVATTYPHQLSGGQRQRVMIAQALGGDPSLIVADEPTTALDVTVEAGILDELRRLCDEFGVSILLITHDLGVVAETCDSVTVMYSGSVMERGSTEQLFENPAHPYTEGLLRSVPEGGAVDGELTTIPGSAPDPTARPAGCPFRDRCPAAFEACSDPLPEHAVDEGHVARCHLYTEGDDPGEVTWDGATDVDGAATGVAGAADDPGTASPTEVTDG</sequence>
<dbReference type="EC" id="7.2.2.11" evidence="10"/>
<dbReference type="PANTHER" id="PTHR43297:SF13">
    <property type="entry name" value="NICKEL ABC TRANSPORTER, ATP-BINDING PROTEIN"/>
    <property type="match status" value="1"/>
</dbReference>
<dbReference type="FunFam" id="3.40.50.300:FF:000016">
    <property type="entry name" value="Oligopeptide ABC transporter ATP-binding component"/>
    <property type="match status" value="1"/>
</dbReference>
<dbReference type="PROSITE" id="PS00211">
    <property type="entry name" value="ABC_TRANSPORTER_1"/>
    <property type="match status" value="1"/>
</dbReference>
<dbReference type="SMART" id="SM00382">
    <property type="entry name" value="AAA"/>
    <property type="match status" value="1"/>
</dbReference>
<dbReference type="InterPro" id="IPR027417">
    <property type="entry name" value="P-loop_NTPase"/>
</dbReference>
<evidence type="ECO:0000313" key="16">
    <source>
        <dbReference type="Proteomes" id="UP001596434"/>
    </source>
</evidence>
<evidence type="ECO:0000256" key="11">
    <source>
        <dbReference type="ARBA" id="ARBA00044143"/>
    </source>
</evidence>
<gene>
    <name evidence="15" type="ORF">ACFQKE_05415</name>
</gene>
<dbReference type="NCBIfam" id="TIGR01727">
    <property type="entry name" value="oligo_HPY"/>
    <property type="match status" value="1"/>
</dbReference>
<evidence type="ECO:0000256" key="7">
    <source>
        <dbReference type="ARBA" id="ARBA00023065"/>
    </source>
</evidence>
<evidence type="ECO:0000259" key="14">
    <source>
        <dbReference type="PROSITE" id="PS50893"/>
    </source>
</evidence>
<evidence type="ECO:0000256" key="2">
    <source>
        <dbReference type="ARBA" id="ARBA00022448"/>
    </source>
</evidence>
<comment type="subcellular location">
    <subcellularLocation>
        <location evidence="1">Cell membrane</location>
        <topology evidence="1">Peripheral membrane protein</topology>
    </subcellularLocation>
</comment>
<evidence type="ECO:0000256" key="6">
    <source>
        <dbReference type="ARBA" id="ARBA00022967"/>
    </source>
</evidence>
<dbReference type="SUPFAM" id="SSF52540">
    <property type="entry name" value="P-loop containing nucleoside triphosphate hydrolases"/>
    <property type="match status" value="1"/>
</dbReference>
<keyword evidence="4" id="KW-0547">Nucleotide-binding</keyword>
<dbReference type="RefSeq" id="WP_379702943.1">
    <property type="nucleotide sequence ID" value="NZ_JBHTAT010000001.1"/>
</dbReference>
<evidence type="ECO:0000256" key="12">
    <source>
        <dbReference type="ARBA" id="ARBA00048610"/>
    </source>
</evidence>
<dbReference type="Pfam" id="PF00005">
    <property type="entry name" value="ABC_tran"/>
    <property type="match status" value="1"/>
</dbReference>
<evidence type="ECO:0000256" key="9">
    <source>
        <dbReference type="ARBA" id="ARBA00038669"/>
    </source>
</evidence>
<evidence type="ECO:0000256" key="13">
    <source>
        <dbReference type="SAM" id="MobiDB-lite"/>
    </source>
</evidence>
<keyword evidence="6" id="KW-1278">Translocase</keyword>
<accession>A0ABD5ZWG6</accession>
<dbReference type="InterPro" id="IPR013563">
    <property type="entry name" value="Oligopep_ABC_C"/>
</dbReference>
<feature type="region of interest" description="Disordered" evidence="13">
    <location>
        <begin position="347"/>
        <end position="378"/>
    </location>
</feature>
<dbReference type="GO" id="GO:0005886">
    <property type="term" value="C:plasma membrane"/>
    <property type="evidence" value="ECO:0007669"/>
    <property type="project" value="UniProtKB-SubCell"/>
</dbReference>
<dbReference type="InterPro" id="IPR017871">
    <property type="entry name" value="ABC_transporter-like_CS"/>
</dbReference>
<comment type="catalytic activity">
    <reaction evidence="12">
        <text>Ni(2+)(out) + ATP + H2O = Ni(2+)(in) + ADP + phosphate + H(+)</text>
        <dbReference type="Rhea" id="RHEA:15557"/>
        <dbReference type="ChEBI" id="CHEBI:15377"/>
        <dbReference type="ChEBI" id="CHEBI:15378"/>
        <dbReference type="ChEBI" id="CHEBI:30616"/>
        <dbReference type="ChEBI" id="CHEBI:43474"/>
        <dbReference type="ChEBI" id="CHEBI:49786"/>
        <dbReference type="ChEBI" id="CHEBI:456216"/>
        <dbReference type="EC" id="7.2.2.11"/>
    </reaction>
    <physiologicalReaction direction="left-to-right" evidence="12">
        <dbReference type="Rhea" id="RHEA:15558"/>
    </physiologicalReaction>
</comment>
<keyword evidence="8" id="KW-0472">Membrane</keyword>
<protein>
    <recommendedName>
        <fullName evidence="11">Nickel import system ATP-binding protein NikD</fullName>
        <ecNumber evidence="10">7.2.2.11</ecNumber>
    </recommendedName>
</protein>
<evidence type="ECO:0000256" key="10">
    <source>
        <dbReference type="ARBA" id="ARBA00039098"/>
    </source>
</evidence>
<feature type="compositionally biased region" description="Low complexity" evidence="13">
    <location>
        <begin position="348"/>
        <end position="370"/>
    </location>
</feature>
<evidence type="ECO:0000313" key="15">
    <source>
        <dbReference type="EMBL" id="MFC7254745.1"/>
    </source>
</evidence>
<keyword evidence="2" id="KW-0813">Transport</keyword>
<keyword evidence="7" id="KW-0406">Ion transport</keyword>
<comment type="subunit">
    <text evidence="9">The complex is composed of two ATP-binding proteins (NikD and NikE), two transmembrane proteins (NikB and NikC) and a solute-binding protein (NikA).</text>
</comment>
<keyword evidence="16" id="KW-1185">Reference proteome</keyword>
<dbReference type="Proteomes" id="UP001596434">
    <property type="component" value="Unassembled WGS sequence"/>
</dbReference>
<dbReference type="Pfam" id="PF08352">
    <property type="entry name" value="oligo_HPY"/>
    <property type="match status" value="1"/>
</dbReference>
<dbReference type="InterPro" id="IPR003593">
    <property type="entry name" value="AAA+_ATPase"/>
</dbReference>
<dbReference type="InterPro" id="IPR003439">
    <property type="entry name" value="ABC_transporter-like_ATP-bd"/>
</dbReference>
<comment type="caution">
    <text evidence="15">The sequence shown here is derived from an EMBL/GenBank/DDBJ whole genome shotgun (WGS) entry which is preliminary data.</text>
</comment>